<comment type="function">
    <text evidence="2 5">Catalyzes the epimerization of the C3' and C5'positions of dTDP-6-deoxy-D-xylo-4-hexulose, forming dTDP-6-deoxy-L-lyxo-4-hexulose.</text>
</comment>
<evidence type="ECO:0000256" key="1">
    <source>
        <dbReference type="ARBA" id="ARBA00001298"/>
    </source>
</evidence>
<evidence type="ECO:0000256" key="4">
    <source>
        <dbReference type="ARBA" id="ARBA00019595"/>
    </source>
</evidence>
<sequence>MDISNYGKITTIEKRMDIRRLSIPELIVLTPDRFGDERGFFSETYSKKKFDELIGKPINFVQDNHSYSRDRGVLRGLHFQRAPFEQSKLVRVSRGRVFDVAVDIRRSSPTYGKWAGVELSAEEGNQLFIPKGFLHGFLTLEANTEFQYKVDNPYSPEHDAGVQWNDPDVNIDWPIGAADPILSEKDRKLPRLSAVDNLI</sequence>
<comment type="pathway">
    <text evidence="5">Carbohydrate biosynthesis; dTDP-L-rhamnose biosynthesis.</text>
</comment>
<evidence type="ECO:0000256" key="2">
    <source>
        <dbReference type="ARBA" id="ARBA00001997"/>
    </source>
</evidence>
<evidence type="ECO:0000256" key="3">
    <source>
        <dbReference type="ARBA" id="ARBA00012098"/>
    </source>
</evidence>
<dbReference type="Proteomes" id="UP000637980">
    <property type="component" value="Unassembled WGS sequence"/>
</dbReference>
<keyword evidence="7" id="KW-1185">Reference proteome</keyword>
<dbReference type="Gene3D" id="2.60.120.10">
    <property type="entry name" value="Jelly Rolls"/>
    <property type="match status" value="1"/>
</dbReference>
<protein>
    <recommendedName>
        <fullName evidence="4 5">dTDP-4-dehydrorhamnose 3,5-epimerase</fullName>
        <ecNumber evidence="3 5">5.1.3.13</ecNumber>
    </recommendedName>
    <alternativeName>
        <fullName evidence="5">Thymidine diphospho-4-keto-rhamnose 3,5-epimerase</fullName>
    </alternativeName>
</protein>
<dbReference type="PANTHER" id="PTHR21047">
    <property type="entry name" value="DTDP-6-DEOXY-D-GLUCOSE-3,5 EPIMERASE"/>
    <property type="match status" value="1"/>
</dbReference>
<evidence type="ECO:0000313" key="6">
    <source>
        <dbReference type="EMBL" id="GHB16987.1"/>
    </source>
</evidence>
<comment type="catalytic activity">
    <reaction evidence="1 5">
        <text>dTDP-4-dehydro-6-deoxy-alpha-D-glucose = dTDP-4-dehydro-beta-L-rhamnose</text>
        <dbReference type="Rhea" id="RHEA:16969"/>
        <dbReference type="ChEBI" id="CHEBI:57649"/>
        <dbReference type="ChEBI" id="CHEBI:62830"/>
        <dbReference type="EC" id="5.1.3.13"/>
    </reaction>
</comment>
<dbReference type="RefSeq" id="WP_308936429.1">
    <property type="nucleotide sequence ID" value="NZ_BMXE01000001.1"/>
</dbReference>
<dbReference type="NCBIfam" id="TIGR01221">
    <property type="entry name" value="rmlC"/>
    <property type="match status" value="1"/>
</dbReference>
<accession>A0ABQ3DUK9</accession>
<dbReference type="Pfam" id="PF00908">
    <property type="entry name" value="dTDP_sugar_isom"/>
    <property type="match status" value="1"/>
</dbReference>
<keyword evidence="5" id="KW-0413">Isomerase</keyword>
<gene>
    <name evidence="6" type="ORF">GCM10007094_00480</name>
</gene>
<reference evidence="7" key="1">
    <citation type="journal article" date="2019" name="Int. J. Syst. Evol. Microbiol.">
        <title>The Global Catalogue of Microorganisms (GCM) 10K type strain sequencing project: providing services to taxonomists for standard genome sequencing and annotation.</title>
        <authorList>
            <consortium name="The Broad Institute Genomics Platform"/>
            <consortium name="The Broad Institute Genome Sequencing Center for Infectious Disease"/>
            <person name="Wu L."/>
            <person name="Ma J."/>
        </authorList>
    </citation>
    <scope>NUCLEOTIDE SEQUENCE [LARGE SCALE GENOMIC DNA]</scope>
    <source>
        <strain evidence="7">KCTC 12861</strain>
    </source>
</reference>
<evidence type="ECO:0000313" key="7">
    <source>
        <dbReference type="Proteomes" id="UP000637980"/>
    </source>
</evidence>
<comment type="caution">
    <text evidence="6">The sequence shown here is derived from an EMBL/GenBank/DDBJ whole genome shotgun (WGS) entry which is preliminary data.</text>
</comment>
<dbReference type="InterPro" id="IPR014710">
    <property type="entry name" value="RmlC-like_jellyroll"/>
</dbReference>
<proteinExistence type="inferred from homology"/>
<dbReference type="InterPro" id="IPR000888">
    <property type="entry name" value="RmlC-like"/>
</dbReference>
<dbReference type="PANTHER" id="PTHR21047:SF2">
    <property type="entry name" value="THYMIDINE DIPHOSPHO-4-KETO-RHAMNOSE 3,5-EPIMERASE"/>
    <property type="match status" value="1"/>
</dbReference>
<dbReference type="CDD" id="cd00438">
    <property type="entry name" value="cupin_RmlC"/>
    <property type="match status" value="1"/>
</dbReference>
<comment type="similarity">
    <text evidence="5">Belongs to the dTDP-4-dehydrorhamnose 3,5-epimerase family.</text>
</comment>
<dbReference type="SUPFAM" id="SSF51182">
    <property type="entry name" value="RmlC-like cupins"/>
    <property type="match status" value="1"/>
</dbReference>
<name>A0ABQ3DUK9_9HYPH</name>
<dbReference type="EMBL" id="BMXE01000001">
    <property type="protein sequence ID" value="GHB16987.1"/>
    <property type="molecule type" value="Genomic_DNA"/>
</dbReference>
<comment type="subunit">
    <text evidence="5">Homodimer.</text>
</comment>
<dbReference type="InterPro" id="IPR011051">
    <property type="entry name" value="RmlC_Cupin_sf"/>
</dbReference>
<organism evidence="6 7">
    <name type="scientific">Pseudovibrio japonicus</name>
    <dbReference type="NCBI Taxonomy" id="366534"/>
    <lineage>
        <taxon>Bacteria</taxon>
        <taxon>Pseudomonadati</taxon>
        <taxon>Pseudomonadota</taxon>
        <taxon>Alphaproteobacteria</taxon>
        <taxon>Hyphomicrobiales</taxon>
        <taxon>Stappiaceae</taxon>
        <taxon>Pseudovibrio</taxon>
    </lineage>
</organism>
<dbReference type="EC" id="5.1.3.13" evidence="3 5"/>
<evidence type="ECO:0000256" key="5">
    <source>
        <dbReference type="RuleBase" id="RU364069"/>
    </source>
</evidence>